<evidence type="ECO:0000256" key="2">
    <source>
        <dbReference type="SAM" id="Coils"/>
    </source>
</evidence>
<dbReference type="InterPro" id="IPR019734">
    <property type="entry name" value="TPR_rpt"/>
</dbReference>
<dbReference type="Proteomes" id="UP000689195">
    <property type="component" value="Unassembled WGS sequence"/>
</dbReference>
<dbReference type="SMART" id="SM00028">
    <property type="entry name" value="TPR"/>
    <property type="match status" value="3"/>
</dbReference>
<dbReference type="AlphaFoldDB" id="A0A8S1UVS4"/>
<keyword evidence="4" id="KW-1185">Reference proteome</keyword>
<gene>
    <name evidence="3" type="ORF">PPENT_87.1.T0490036</name>
</gene>
<comment type="caution">
    <text evidence="3">The sequence shown here is derived from an EMBL/GenBank/DDBJ whole genome shotgun (WGS) entry which is preliminary data.</text>
</comment>
<name>A0A8S1UVS4_9CILI</name>
<feature type="repeat" description="TPR" evidence="1">
    <location>
        <begin position="373"/>
        <end position="406"/>
    </location>
</feature>
<reference evidence="3" key="1">
    <citation type="submission" date="2021-01" db="EMBL/GenBank/DDBJ databases">
        <authorList>
            <consortium name="Genoscope - CEA"/>
            <person name="William W."/>
        </authorList>
    </citation>
    <scope>NUCLEOTIDE SEQUENCE</scope>
</reference>
<proteinExistence type="predicted"/>
<evidence type="ECO:0000256" key="1">
    <source>
        <dbReference type="PROSITE-ProRule" id="PRU00339"/>
    </source>
</evidence>
<keyword evidence="2" id="KW-0175">Coiled coil</keyword>
<dbReference type="EMBL" id="CAJJDO010000049">
    <property type="protein sequence ID" value="CAD8168337.1"/>
    <property type="molecule type" value="Genomic_DNA"/>
</dbReference>
<dbReference type="OrthoDB" id="308065at2759"/>
<accession>A0A8S1UVS4</accession>
<sequence length="478" mass="57307">MANLIEVQLIQNYEELKLIIPTIREVLNSKREVTITWKKTQEDIYKETFHQNSPIKDINQYRILENLTNVFPSENILKNEILLTMIAYDVEQKDYLKFKLNFIRLNTSQLTENLQTQLNQLMIKIKKEFKDIINIEDRFSLIQMFQQENLLSKDELKQLYSQIKPYINGNINISIWFLEQILSYEKQNQILLCEIYEYYIQQQNQEQAQKYIQLILQKPISDLNDQEIQFEYQAIKTKNEQQKQQIMQIEESFKNNQKQYDTSQLQTIIELKKELGYPIQEMSYNYQKLSQNFIQEKNIQQAISTIKSCLDEIKLELLINYNSFLIIQESICIEILGDCYRLNKEYQLALDIYQDLLTLNKQIKHNNDTKKIIQVKLKMAAIYFQLQEFQMALEIYKSTLILQETDKYDNSQFLLIGQIQYNMAQSYFHLGERQTAKQYCEDAIQNMTTKLDDKDDMILKARKLKEKILDMQQSRVIQ</sequence>
<dbReference type="PROSITE" id="PS50005">
    <property type="entry name" value="TPR"/>
    <property type="match status" value="1"/>
</dbReference>
<protein>
    <recommendedName>
        <fullName evidence="5">Tetratricopeptide repeat protein</fullName>
    </recommendedName>
</protein>
<evidence type="ECO:0000313" key="4">
    <source>
        <dbReference type="Proteomes" id="UP000689195"/>
    </source>
</evidence>
<organism evidence="3 4">
    <name type="scientific">Paramecium pentaurelia</name>
    <dbReference type="NCBI Taxonomy" id="43138"/>
    <lineage>
        <taxon>Eukaryota</taxon>
        <taxon>Sar</taxon>
        <taxon>Alveolata</taxon>
        <taxon>Ciliophora</taxon>
        <taxon>Intramacronucleata</taxon>
        <taxon>Oligohymenophorea</taxon>
        <taxon>Peniculida</taxon>
        <taxon>Parameciidae</taxon>
        <taxon>Paramecium</taxon>
    </lineage>
</organism>
<evidence type="ECO:0008006" key="5">
    <source>
        <dbReference type="Google" id="ProtNLM"/>
    </source>
</evidence>
<feature type="coiled-coil region" evidence="2">
    <location>
        <begin position="232"/>
        <end position="259"/>
    </location>
</feature>
<evidence type="ECO:0000313" key="3">
    <source>
        <dbReference type="EMBL" id="CAD8168337.1"/>
    </source>
</evidence>
<keyword evidence="1" id="KW-0802">TPR repeat</keyword>